<keyword evidence="6" id="KW-1185">Reference proteome</keyword>
<dbReference type="GO" id="GO:0008270">
    <property type="term" value="F:zinc ion binding"/>
    <property type="evidence" value="ECO:0007669"/>
    <property type="project" value="InterPro"/>
</dbReference>
<dbReference type="OrthoDB" id="410267at2759"/>
<feature type="region of interest" description="Disordered" evidence="3">
    <location>
        <begin position="62"/>
        <end position="117"/>
    </location>
</feature>
<dbReference type="CDD" id="cd12148">
    <property type="entry name" value="fungal_TF_MHR"/>
    <property type="match status" value="1"/>
</dbReference>
<dbReference type="Proteomes" id="UP000749293">
    <property type="component" value="Unassembled WGS sequence"/>
</dbReference>
<evidence type="ECO:0000313" key="6">
    <source>
        <dbReference type="Proteomes" id="UP000749293"/>
    </source>
</evidence>
<dbReference type="PANTHER" id="PTHR31001">
    <property type="entry name" value="UNCHARACTERIZED TRANSCRIPTIONAL REGULATORY PROTEIN"/>
    <property type="match status" value="1"/>
</dbReference>
<comment type="subcellular location">
    <subcellularLocation>
        <location evidence="1">Nucleus</location>
    </subcellularLocation>
</comment>
<reference evidence="5" key="1">
    <citation type="submission" date="2020-03" db="EMBL/GenBank/DDBJ databases">
        <title>Site-based positive gene gene selection in Geosmithia morbida across the United States reveals a broad range of putative effectors and factors for local host and environmental adapation.</title>
        <authorList>
            <person name="Onufrak A."/>
            <person name="Murdoch R.W."/>
            <person name="Gazis R."/>
            <person name="Huff M."/>
            <person name="Staton M."/>
            <person name="Klingeman W."/>
            <person name="Hadziabdic D."/>
        </authorList>
    </citation>
    <scope>NUCLEOTIDE SEQUENCE</scope>
    <source>
        <strain evidence="5">1262</strain>
    </source>
</reference>
<sequence length="697" mass="76669">MSPDGLRIRLACAACTRRKVKCSKTVPCTNCVRRCATSSPVISDEVDGLKLRIMELEAKLRYTSPISQPSPSGRTAVPPAEEEVDDDGGDDHDGDDRDGDDNDGDDPRDDDPRRDSVAEDAASILEFLAWGRRKNPESVCRPATSPEAVSRDIPMHPEFADTSAAAEHEHGHIPSTAVLQLLLPDQRRVWQLVDWHSRCLLWYHCSYYAPTLRRQLSAFYSQHGGRVSDPGVDLQWVAFLFAVLAGTMACVPGATASLWGYRDAERETLSTRWLQASIGCLERADYAANHSILSVQAIATLTVSAHMLGFSNQQSIYLAAADWFNLPFSETYLINPLYSRTEMPWNCHDHDHGDDDIAEPSVTRLDESIPTVTSFSRFRCSIAAILPRLQDDLESCNTPFTRYEQIVKYDRQLRTLATAGRPPFLSNGPMRADWPAWVPWARRALAISSSHKIIMIHRSFLSESFTNPAFAFTRRTCLAAAKTIIKEYKCVVDEGGDGDGDAGPVIWVHQAFSVAAAIILVLDMFHRDPDSDVEVPEHRRLVEDVIRILRTCRNSSVAVRGVRLLCRLLEETARVGGSGGSGGCSGGGGGGGARKKRKADDCGGGQGPAAAAHKRRRGFDVDAFVKSFCREQEQEEQAGTAPQAQGTPTAMMEQPSLTTALMQSSMPTDTFPDVDCFDSSGSVENLLYLANHDVFSF</sequence>
<dbReference type="Gene3D" id="4.10.240.10">
    <property type="entry name" value="Zn(2)-C6 fungal-type DNA-binding domain"/>
    <property type="match status" value="1"/>
</dbReference>
<evidence type="ECO:0000313" key="5">
    <source>
        <dbReference type="EMBL" id="KAF4125820.1"/>
    </source>
</evidence>
<dbReference type="InterPro" id="IPR001138">
    <property type="entry name" value="Zn2Cys6_DnaBD"/>
</dbReference>
<dbReference type="InterPro" id="IPR050613">
    <property type="entry name" value="Sec_Metabolite_Reg"/>
</dbReference>
<protein>
    <recommendedName>
        <fullName evidence="4">Zn(2)-C6 fungal-type domain-containing protein</fullName>
    </recommendedName>
</protein>
<dbReference type="SUPFAM" id="SSF57701">
    <property type="entry name" value="Zn2/Cys6 DNA-binding domain"/>
    <property type="match status" value="1"/>
</dbReference>
<dbReference type="SMART" id="SM00066">
    <property type="entry name" value="GAL4"/>
    <property type="match status" value="1"/>
</dbReference>
<accession>A0A9P4YZK3</accession>
<evidence type="ECO:0000256" key="2">
    <source>
        <dbReference type="ARBA" id="ARBA00023242"/>
    </source>
</evidence>
<name>A0A9P4YZK3_9HYPO</name>
<feature type="region of interest" description="Disordered" evidence="3">
    <location>
        <begin position="575"/>
        <end position="615"/>
    </location>
</feature>
<organism evidence="5 6">
    <name type="scientific">Geosmithia morbida</name>
    <dbReference type="NCBI Taxonomy" id="1094350"/>
    <lineage>
        <taxon>Eukaryota</taxon>
        <taxon>Fungi</taxon>
        <taxon>Dikarya</taxon>
        <taxon>Ascomycota</taxon>
        <taxon>Pezizomycotina</taxon>
        <taxon>Sordariomycetes</taxon>
        <taxon>Hypocreomycetidae</taxon>
        <taxon>Hypocreales</taxon>
        <taxon>Bionectriaceae</taxon>
        <taxon>Geosmithia</taxon>
    </lineage>
</organism>
<feature type="domain" description="Zn(2)-C6 fungal-type" evidence="4">
    <location>
        <begin position="11"/>
        <end position="34"/>
    </location>
</feature>
<feature type="compositionally biased region" description="Polar residues" evidence="3">
    <location>
        <begin position="64"/>
        <end position="73"/>
    </location>
</feature>
<dbReference type="AlphaFoldDB" id="A0A9P4YZK3"/>
<dbReference type="PANTHER" id="PTHR31001:SF90">
    <property type="entry name" value="CENTROMERE DNA-BINDING PROTEIN COMPLEX CBF3 SUBUNIT B"/>
    <property type="match status" value="1"/>
</dbReference>
<feature type="compositionally biased region" description="Acidic residues" evidence="3">
    <location>
        <begin position="80"/>
        <end position="109"/>
    </location>
</feature>
<dbReference type="GO" id="GO:0000981">
    <property type="term" value="F:DNA-binding transcription factor activity, RNA polymerase II-specific"/>
    <property type="evidence" value="ECO:0007669"/>
    <property type="project" value="InterPro"/>
</dbReference>
<comment type="caution">
    <text evidence="5">The sequence shown here is derived from an EMBL/GenBank/DDBJ whole genome shotgun (WGS) entry which is preliminary data.</text>
</comment>
<feature type="region of interest" description="Disordered" evidence="3">
    <location>
        <begin position="632"/>
        <end position="651"/>
    </location>
</feature>
<evidence type="ECO:0000256" key="3">
    <source>
        <dbReference type="SAM" id="MobiDB-lite"/>
    </source>
</evidence>
<dbReference type="PROSITE" id="PS50048">
    <property type="entry name" value="ZN2_CY6_FUNGAL_2"/>
    <property type="match status" value="1"/>
</dbReference>
<dbReference type="CDD" id="cd00067">
    <property type="entry name" value="GAL4"/>
    <property type="match status" value="1"/>
</dbReference>
<dbReference type="GO" id="GO:0005634">
    <property type="term" value="C:nucleus"/>
    <property type="evidence" value="ECO:0007669"/>
    <property type="project" value="UniProtKB-SubCell"/>
</dbReference>
<dbReference type="EMBL" id="JAANYQ010000002">
    <property type="protein sequence ID" value="KAF4125820.1"/>
    <property type="molecule type" value="Genomic_DNA"/>
</dbReference>
<dbReference type="GeneID" id="55967296"/>
<dbReference type="InterPro" id="IPR036864">
    <property type="entry name" value="Zn2-C6_fun-type_DNA-bd_sf"/>
</dbReference>
<feature type="compositionally biased region" description="Gly residues" evidence="3">
    <location>
        <begin position="576"/>
        <end position="592"/>
    </location>
</feature>
<keyword evidence="2" id="KW-0539">Nucleus</keyword>
<evidence type="ECO:0000259" key="4">
    <source>
        <dbReference type="PROSITE" id="PS50048"/>
    </source>
</evidence>
<proteinExistence type="predicted"/>
<dbReference type="RefSeq" id="XP_035324472.1">
    <property type="nucleotide sequence ID" value="XM_035463048.1"/>
</dbReference>
<gene>
    <name evidence="5" type="ORF">GMORB2_1066</name>
</gene>
<evidence type="ECO:0000256" key="1">
    <source>
        <dbReference type="ARBA" id="ARBA00004123"/>
    </source>
</evidence>